<dbReference type="EMBL" id="LAZR01027413">
    <property type="protein sequence ID" value="KKL65810.1"/>
    <property type="molecule type" value="Genomic_DNA"/>
</dbReference>
<evidence type="ECO:0000256" key="1">
    <source>
        <dbReference type="SAM" id="Phobius"/>
    </source>
</evidence>
<accession>A0A0F9G8K2</accession>
<dbReference type="InterPro" id="IPR020846">
    <property type="entry name" value="MFS_dom"/>
</dbReference>
<organism evidence="3">
    <name type="scientific">marine sediment metagenome</name>
    <dbReference type="NCBI Taxonomy" id="412755"/>
    <lineage>
        <taxon>unclassified sequences</taxon>
        <taxon>metagenomes</taxon>
        <taxon>ecological metagenomes</taxon>
    </lineage>
</organism>
<feature type="transmembrane region" description="Helical" evidence="1">
    <location>
        <begin position="43"/>
        <end position="65"/>
    </location>
</feature>
<feature type="transmembrane region" description="Helical" evidence="1">
    <location>
        <begin position="139"/>
        <end position="160"/>
    </location>
</feature>
<keyword evidence="1" id="KW-0472">Membrane</keyword>
<dbReference type="GO" id="GO:0022857">
    <property type="term" value="F:transmembrane transporter activity"/>
    <property type="evidence" value="ECO:0007669"/>
    <property type="project" value="InterPro"/>
</dbReference>
<dbReference type="Pfam" id="PF07690">
    <property type="entry name" value="MFS_1"/>
    <property type="match status" value="1"/>
</dbReference>
<dbReference type="PANTHER" id="PTHR11360:SF284">
    <property type="entry name" value="EG:103B4.3 PROTEIN-RELATED"/>
    <property type="match status" value="1"/>
</dbReference>
<comment type="caution">
    <text evidence="3">The sequence shown here is derived from an EMBL/GenBank/DDBJ whole genome shotgun (WGS) entry which is preliminary data.</text>
</comment>
<evidence type="ECO:0000313" key="3">
    <source>
        <dbReference type="EMBL" id="KKL65810.1"/>
    </source>
</evidence>
<dbReference type="InterPro" id="IPR050327">
    <property type="entry name" value="Proton-linked_MCT"/>
</dbReference>
<dbReference type="AlphaFoldDB" id="A0A0F9G8K2"/>
<dbReference type="PROSITE" id="PS50850">
    <property type="entry name" value="MFS"/>
    <property type="match status" value="1"/>
</dbReference>
<dbReference type="Gene3D" id="1.20.1250.20">
    <property type="entry name" value="MFS general substrate transporter like domains"/>
    <property type="match status" value="1"/>
</dbReference>
<sequence length="251" mass="26937">MGSPPEADAERATSICVPAPQPHPITSNVAKINSTTGGKRNTFYGWWILAGSVVAMALGSGVSFWSFGLYIEPLETEFGWSRTEVTLGFSVSLLVSGLIGPLVGRWVDARGPRSAIVVGATLTGATYLLLATTSELWQWYAYQSINAVFRQLMFFIPFQALISRWFDRRRGIALGILGTGFSLGGFVVVPLMRVVIDAYGWDGSFIFSGIVTVAVLVPMGLLLVRNSPADIGAAVDGTPPARDGSHQPRVL</sequence>
<keyword evidence="1" id="KW-1133">Transmembrane helix</keyword>
<feature type="transmembrane region" description="Helical" evidence="1">
    <location>
        <begin position="85"/>
        <end position="103"/>
    </location>
</feature>
<dbReference type="InterPro" id="IPR011701">
    <property type="entry name" value="MFS"/>
</dbReference>
<feature type="transmembrane region" description="Helical" evidence="1">
    <location>
        <begin position="172"/>
        <end position="192"/>
    </location>
</feature>
<feature type="transmembrane region" description="Helical" evidence="1">
    <location>
        <begin position="204"/>
        <end position="224"/>
    </location>
</feature>
<proteinExistence type="predicted"/>
<feature type="non-terminal residue" evidence="3">
    <location>
        <position position="251"/>
    </location>
</feature>
<feature type="transmembrane region" description="Helical" evidence="1">
    <location>
        <begin position="115"/>
        <end position="133"/>
    </location>
</feature>
<feature type="domain" description="Major facilitator superfamily (MFS) profile" evidence="2">
    <location>
        <begin position="45"/>
        <end position="251"/>
    </location>
</feature>
<keyword evidence="1" id="KW-0812">Transmembrane</keyword>
<name>A0A0F9G8K2_9ZZZZ</name>
<reference evidence="3" key="1">
    <citation type="journal article" date="2015" name="Nature">
        <title>Complex archaea that bridge the gap between prokaryotes and eukaryotes.</title>
        <authorList>
            <person name="Spang A."/>
            <person name="Saw J.H."/>
            <person name="Jorgensen S.L."/>
            <person name="Zaremba-Niedzwiedzka K."/>
            <person name="Martijn J."/>
            <person name="Lind A.E."/>
            <person name="van Eijk R."/>
            <person name="Schleper C."/>
            <person name="Guy L."/>
            <person name="Ettema T.J."/>
        </authorList>
    </citation>
    <scope>NUCLEOTIDE SEQUENCE</scope>
</reference>
<protein>
    <recommendedName>
        <fullName evidence="2">Major facilitator superfamily (MFS) profile domain-containing protein</fullName>
    </recommendedName>
</protein>
<dbReference type="SUPFAM" id="SSF103473">
    <property type="entry name" value="MFS general substrate transporter"/>
    <property type="match status" value="1"/>
</dbReference>
<dbReference type="InterPro" id="IPR036259">
    <property type="entry name" value="MFS_trans_sf"/>
</dbReference>
<gene>
    <name evidence="3" type="ORF">LCGC14_2151270</name>
</gene>
<dbReference type="PANTHER" id="PTHR11360">
    <property type="entry name" value="MONOCARBOXYLATE TRANSPORTER"/>
    <property type="match status" value="1"/>
</dbReference>
<evidence type="ECO:0000259" key="2">
    <source>
        <dbReference type="PROSITE" id="PS50850"/>
    </source>
</evidence>